<feature type="transmembrane region" description="Helical" evidence="7">
    <location>
        <begin position="513"/>
        <end position="536"/>
    </location>
</feature>
<reference evidence="10" key="1">
    <citation type="submission" date="2017-02" db="UniProtKB">
        <authorList>
            <consortium name="WormBaseParasite"/>
        </authorList>
    </citation>
    <scope>IDENTIFICATION</scope>
</reference>
<dbReference type="GO" id="GO:0005044">
    <property type="term" value="F:scavenger receptor activity"/>
    <property type="evidence" value="ECO:0007669"/>
    <property type="project" value="TreeGrafter"/>
</dbReference>
<dbReference type="EMBL" id="UXUI01008233">
    <property type="protein sequence ID" value="VDD90920.1"/>
    <property type="molecule type" value="Genomic_DNA"/>
</dbReference>
<keyword evidence="6" id="KW-0325">Glycoprotein</keyword>
<organism evidence="10">
    <name type="scientific">Enterobius vermicularis</name>
    <name type="common">Human pinworm</name>
    <dbReference type="NCBI Taxonomy" id="51028"/>
    <lineage>
        <taxon>Eukaryota</taxon>
        <taxon>Metazoa</taxon>
        <taxon>Ecdysozoa</taxon>
        <taxon>Nematoda</taxon>
        <taxon>Chromadorea</taxon>
        <taxon>Rhabditida</taxon>
        <taxon>Spirurina</taxon>
        <taxon>Oxyuridomorpha</taxon>
        <taxon>Oxyuroidea</taxon>
        <taxon>Oxyuridae</taxon>
        <taxon>Enterobius</taxon>
    </lineage>
</organism>
<evidence type="ECO:0000313" key="9">
    <source>
        <dbReference type="Proteomes" id="UP000274131"/>
    </source>
</evidence>
<dbReference type="OrthoDB" id="18585at2759"/>
<evidence type="ECO:0000313" key="10">
    <source>
        <dbReference type="WBParaSite" id="EVEC_0000606001-mRNA-1"/>
    </source>
</evidence>
<proteinExistence type="inferred from homology"/>
<dbReference type="GO" id="GO:0016020">
    <property type="term" value="C:membrane"/>
    <property type="evidence" value="ECO:0007669"/>
    <property type="project" value="UniProtKB-SubCell"/>
</dbReference>
<protein>
    <submittedName>
        <fullName evidence="10">Major capsid protein</fullName>
    </submittedName>
</protein>
<dbReference type="Proteomes" id="UP000274131">
    <property type="component" value="Unassembled WGS sequence"/>
</dbReference>
<evidence type="ECO:0000256" key="6">
    <source>
        <dbReference type="ARBA" id="ARBA00023180"/>
    </source>
</evidence>
<comment type="subcellular location">
    <subcellularLocation>
        <location evidence="1">Membrane</location>
    </subcellularLocation>
</comment>
<evidence type="ECO:0000256" key="2">
    <source>
        <dbReference type="ARBA" id="ARBA00010532"/>
    </source>
</evidence>
<dbReference type="GO" id="GO:0005737">
    <property type="term" value="C:cytoplasm"/>
    <property type="evidence" value="ECO:0007669"/>
    <property type="project" value="TreeGrafter"/>
</dbReference>
<evidence type="ECO:0000256" key="4">
    <source>
        <dbReference type="ARBA" id="ARBA00022989"/>
    </source>
</evidence>
<evidence type="ECO:0000313" key="8">
    <source>
        <dbReference type="EMBL" id="VDD90920.1"/>
    </source>
</evidence>
<evidence type="ECO:0000256" key="5">
    <source>
        <dbReference type="ARBA" id="ARBA00023136"/>
    </source>
</evidence>
<keyword evidence="3 7" id="KW-0812">Transmembrane</keyword>
<dbReference type="PANTHER" id="PTHR11923:SF105">
    <property type="entry name" value="PROTEIN CBR-SCAV-1"/>
    <property type="match status" value="1"/>
</dbReference>
<gene>
    <name evidence="8" type="ORF">EVEC_LOCUS5671</name>
</gene>
<keyword evidence="5 7" id="KW-0472">Membrane</keyword>
<keyword evidence="9" id="KW-1185">Reference proteome</keyword>
<sequence length="582" mass="66308">MKKILPDIVHDQVLKEKVIGYNDDGSYNTITRTWKNPEYLTYMQYWVYNYTNSLEMQHRGAYPDMLEKGPYSYREYQSNNVEGWSEDETVVFYRRKSVFIFDKATSCSTCRPDDIFIVPDIIFFKLMDILTSPQEVHNILCTLPEIAGQSFCDAISMETLQEAIKNFSDYISIAMKARGAGPFIPVTVNDLLFNGFDDPLITRVANFLLDIIQEILPLLIQDASSILDILPKSLETPKANLNVNNNTLQLQFQMRTGKDDIDTVGEVLSFYDDENGTNTDGNLLPESWWSAPDIDQCSPSQAILARRLNGTLGDFFKPFVEKDDRLYLYIPEICRSLYMVYDKQLTIKDIKGMHFILPDDVFNYDLEHNCGFCHRLKHDMYGKKSGQICLPNGLLDISQCTRLTPPIAVSKPHFLGAAPEILHMFPRMKQNIKDDEVSVDIEPNMGIVLKADKRLQINVVVGRYNVTKTYNVLLPGVYPIVWLNESFLIDDGTVSDLNSRLFNPQKLVKILCWVFGVGLGALCIVISVILGVCSVFRLKQKTPKAKEVDVNLSSQENMKNMLQNKTTELRYRGSVGSSKTEN</sequence>
<evidence type="ECO:0000256" key="1">
    <source>
        <dbReference type="ARBA" id="ARBA00004370"/>
    </source>
</evidence>
<accession>A0A0N4V708</accession>
<comment type="similarity">
    <text evidence="2">Belongs to the CD36 family.</text>
</comment>
<keyword evidence="4 7" id="KW-1133">Transmembrane helix</keyword>
<dbReference type="WBParaSite" id="EVEC_0000606001-mRNA-1">
    <property type="protein sequence ID" value="EVEC_0000606001-mRNA-1"/>
    <property type="gene ID" value="EVEC_0000606001"/>
</dbReference>
<dbReference type="Pfam" id="PF01130">
    <property type="entry name" value="CD36"/>
    <property type="match status" value="1"/>
</dbReference>
<evidence type="ECO:0000256" key="3">
    <source>
        <dbReference type="ARBA" id="ARBA00022692"/>
    </source>
</evidence>
<evidence type="ECO:0000256" key="7">
    <source>
        <dbReference type="SAM" id="Phobius"/>
    </source>
</evidence>
<name>A0A0N4V708_ENTVE</name>
<dbReference type="InterPro" id="IPR002159">
    <property type="entry name" value="CD36_fam"/>
</dbReference>
<dbReference type="PANTHER" id="PTHR11923">
    <property type="entry name" value="SCAVENGER RECEPTOR CLASS B TYPE-1 SR-B1"/>
    <property type="match status" value="1"/>
</dbReference>
<dbReference type="AlphaFoldDB" id="A0A0N4V708"/>
<dbReference type="PRINTS" id="PR01609">
    <property type="entry name" value="CD36FAMILY"/>
</dbReference>
<reference evidence="8 9" key="2">
    <citation type="submission" date="2018-10" db="EMBL/GenBank/DDBJ databases">
        <authorList>
            <consortium name="Pathogen Informatics"/>
        </authorList>
    </citation>
    <scope>NUCLEOTIDE SEQUENCE [LARGE SCALE GENOMIC DNA]</scope>
</reference>
<dbReference type="STRING" id="51028.A0A0N4V708"/>